<evidence type="ECO:0000313" key="3">
    <source>
        <dbReference type="Proteomes" id="UP001428817"/>
    </source>
</evidence>
<evidence type="ECO:0000256" key="1">
    <source>
        <dbReference type="SAM" id="Coils"/>
    </source>
</evidence>
<feature type="coiled-coil region" evidence="1">
    <location>
        <begin position="15"/>
        <end position="45"/>
    </location>
</feature>
<evidence type="ECO:0008006" key="4">
    <source>
        <dbReference type="Google" id="ProtNLM"/>
    </source>
</evidence>
<dbReference type="EMBL" id="BAABJP010000015">
    <property type="protein sequence ID" value="GAA5156978.1"/>
    <property type="molecule type" value="Genomic_DNA"/>
</dbReference>
<organism evidence="2 3">
    <name type="scientific">Pseudonocardia eucalypti</name>
    <dbReference type="NCBI Taxonomy" id="648755"/>
    <lineage>
        <taxon>Bacteria</taxon>
        <taxon>Bacillati</taxon>
        <taxon>Actinomycetota</taxon>
        <taxon>Actinomycetes</taxon>
        <taxon>Pseudonocardiales</taxon>
        <taxon>Pseudonocardiaceae</taxon>
        <taxon>Pseudonocardia</taxon>
    </lineage>
</organism>
<comment type="caution">
    <text evidence="2">The sequence shown here is derived from an EMBL/GenBank/DDBJ whole genome shotgun (WGS) entry which is preliminary data.</text>
</comment>
<keyword evidence="3" id="KW-1185">Reference proteome</keyword>
<accession>A0ABP9QAM5</accession>
<gene>
    <name evidence="2" type="ORF">GCM10023321_34240</name>
</gene>
<dbReference type="Proteomes" id="UP001428817">
    <property type="component" value="Unassembled WGS sequence"/>
</dbReference>
<evidence type="ECO:0000313" key="2">
    <source>
        <dbReference type="EMBL" id="GAA5156978.1"/>
    </source>
</evidence>
<proteinExistence type="predicted"/>
<keyword evidence="1" id="KW-0175">Coiled coil</keyword>
<sequence>MASIGEVQSGIALANQKASESLGALQQAHSQLEEAQNSLTRVTEGSAQGDVNDAVNQLQHAISSLSEVQNQVRSAIDTAEGISQRL</sequence>
<protein>
    <recommendedName>
        <fullName evidence="4">Methyl-accepting chemotaxis protein</fullName>
    </recommendedName>
</protein>
<dbReference type="RefSeq" id="WP_185059448.1">
    <property type="nucleotide sequence ID" value="NZ_BAABJP010000015.1"/>
</dbReference>
<reference evidence="3" key="1">
    <citation type="journal article" date="2019" name="Int. J. Syst. Evol. Microbiol.">
        <title>The Global Catalogue of Microorganisms (GCM) 10K type strain sequencing project: providing services to taxonomists for standard genome sequencing and annotation.</title>
        <authorList>
            <consortium name="The Broad Institute Genomics Platform"/>
            <consortium name="The Broad Institute Genome Sequencing Center for Infectious Disease"/>
            <person name="Wu L."/>
            <person name="Ma J."/>
        </authorList>
    </citation>
    <scope>NUCLEOTIDE SEQUENCE [LARGE SCALE GENOMIC DNA]</scope>
    <source>
        <strain evidence="3">JCM 18303</strain>
    </source>
</reference>
<name>A0ABP9QAM5_9PSEU</name>